<dbReference type="OrthoDB" id="5294075at2"/>
<evidence type="ECO:0000256" key="4">
    <source>
        <dbReference type="SAM" id="SignalP"/>
    </source>
</evidence>
<dbReference type="Proteomes" id="UP000298656">
    <property type="component" value="Chromosome 1"/>
</dbReference>
<keyword evidence="1" id="KW-0677">Repeat</keyword>
<evidence type="ECO:0000256" key="1">
    <source>
        <dbReference type="ARBA" id="ARBA00022737"/>
    </source>
</evidence>
<dbReference type="InterPro" id="IPR019734">
    <property type="entry name" value="TPR_rpt"/>
</dbReference>
<protein>
    <submittedName>
        <fullName evidence="5">Tetratricopeptide repeat protein</fullName>
    </submittedName>
</protein>
<gene>
    <name evidence="5" type="ORF">FAZ95_08795</name>
</gene>
<name>A0A4P8IK96_9BURK</name>
<feature type="chain" id="PRO_5020637984" evidence="4">
    <location>
        <begin position="46"/>
        <end position="247"/>
    </location>
</feature>
<dbReference type="SUPFAM" id="SSF48452">
    <property type="entry name" value="TPR-like"/>
    <property type="match status" value="1"/>
</dbReference>
<evidence type="ECO:0000256" key="3">
    <source>
        <dbReference type="PROSITE-ProRule" id="PRU00339"/>
    </source>
</evidence>
<evidence type="ECO:0000313" key="5">
    <source>
        <dbReference type="EMBL" id="QCP49268.1"/>
    </source>
</evidence>
<dbReference type="AlphaFoldDB" id="A0A4P8IK96"/>
<dbReference type="InterPro" id="IPR011990">
    <property type="entry name" value="TPR-like_helical_dom_sf"/>
</dbReference>
<dbReference type="EMBL" id="CP040077">
    <property type="protein sequence ID" value="QCP49268.1"/>
    <property type="molecule type" value="Genomic_DNA"/>
</dbReference>
<keyword evidence="6" id="KW-1185">Reference proteome</keyword>
<reference evidence="5 6" key="1">
    <citation type="submission" date="2019-05" db="EMBL/GenBank/DDBJ databases">
        <title>Burkholderia sp. DHOD12, isolated from subtropical forest soil.</title>
        <authorList>
            <person name="Gao Z.-H."/>
            <person name="Qiu L.-H."/>
        </authorList>
    </citation>
    <scope>NUCLEOTIDE SEQUENCE [LARGE SCALE GENOMIC DNA]</scope>
    <source>
        <strain evidence="5 6">DHOD12</strain>
    </source>
</reference>
<keyword evidence="4" id="KW-0732">Signal</keyword>
<dbReference type="PANTHER" id="PTHR44943">
    <property type="entry name" value="CELLULOSE SYNTHASE OPERON PROTEIN C"/>
    <property type="match status" value="1"/>
</dbReference>
<dbReference type="Pfam" id="PF13432">
    <property type="entry name" value="TPR_16"/>
    <property type="match status" value="1"/>
</dbReference>
<proteinExistence type="predicted"/>
<feature type="repeat" description="TPR" evidence="3">
    <location>
        <begin position="120"/>
        <end position="153"/>
    </location>
</feature>
<accession>A0A4P8IK96</accession>
<dbReference type="PANTHER" id="PTHR44943:SF8">
    <property type="entry name" value="TPR REPEAT-CONTAINING PROTEIN MJ0263"/>
    <property type="match status" value="1"/>
</dbReference>
<dbReference type="KEGG" id="tvl:FAZ95_08795"/>
<dbReference type="PROSITE" id="PS50005">
    <property type="entry name" value="TPR"/>
    <property type="match status" value="1"/>
</dbReference>
<feature type="signal peptide" evidence="4">
    <location>
        <begin position="1"/>
        <end position="45"/>
    </location>
</feature>
<dbReference type="SMART" id="SM00028">
    <property type="entry name" value="TPR"/>
    <property type="match status" value="2"/>
</dbReference>
<sequence>MGRSITSRLEPMKPSSGRAPRAATLAAAMLCGVALTALPGIAAHAQQVSTAVADGTPQIDASIASQNWNAALSQLDARIKTNPRDAQAKFKRGTVLAHLNRDDEAIQQFVELTQTYPELPEPYNNLAALYAKEGRYDEARAALETAVKTNPSYGLAYENLGDLYLRLAAESYKRAQSLGHASGATAQRLADLQKVISPPASSKKTAKAAVPGSAPMPSFPVISLPTFQSGAGSNGSLAIPPYVAPSQ</sequence>
<evidence type="ECO:0000313" key="6">
    <source>
        <dbReference type="Proteomes" id="UP000298656"/>
    </source>
</evidence>
<dbReference type="Pfam" id="PF00515">
    <property type="entry name" value="TPR_1"/>
    <property type="match status" value="1"/>
</dbReference>
<organism evidence="5 6">
    <name type="scientific">Trinickia violacea</name>
    <dbReference type="NCBI Taxonomy" id="2571746"/>
    <lineage>
        <taxon>Bacteria</taxon>
        <taxon>Pseudomonadati</taxon>
        <taxon>Pseudomonadota</taxon>
        <taxon>Betaproteobacteria</taxon>
        <taxon>Burkholderiales</taxon>
        <taxon>Burkholderiaceae</taxon>
        <taxon>Trinickia</taxon>
    </lineage>
</organism>
<dbReference type="PROSITE" id="PS50293">
    <property type="entry name" value="TPR_REGION"/>
    <property type="match status" value="1"/>
</dbReference>
<evidence type="ECO:0000256" key="2">
    <source>
        <dbReference type="ARBA" id="ARBA00022803"/>
    </source>
</evidence>
<dbReference type="InterPro" id="IPR051685">
    <property type="entry name" value="Ycf3/AcsC/BcsC/TPR_MFPF"/>
</dbReference>
<dbReference type="Gene3D" id="1.25.40.10">
    <property type="entry name" value="Tetratricopeptide repeat domain"/>
    <property type="match status" value="1"/>
</dbReference>
<keyword evidence="2 3" id="KW-0802">TPR repeat</keyword>